<dbReference type="SMART" id="SM00530">
    <property type="entry name" value="HTH_XRE"/>
    <property type="match status" value="1"/>
</dbReference>
<reference evidence="2" key="2">
    <citation type="journal article" date="2020" name="Microorganisms">
        <title>Osmotic Adaptation and Compatible Solute Biosynthesis of Phototrophic Bacteria as Revealed from Genome Analyses.</title>
        <authorList>
            <person name="Imhoff J.F."/>
            <person name="Rahn T."/>
            <person name="Kunzel S."/>
            <person name="Keller A."/>
            <person name="Neulinger S.C."/>
        </authorList>
    </citation>
    <scope>NUCLEOTIDE SEQUENCE</scope>
    <source>
        <strain evidence="2">LMG 28126</strain>
    </source>
</reference>
<keyword evidence="3" id="KW-1185">Reference proteome</keyword>
<proteinExistence type="predicted"/>
<protein>
    <recommendedName>
        <fullName evidence="1">HTH cro/C1-type domain-containing protein</fullName>
    </recommendedName>
</protein>
<dbReference type="InterPro" id="IPR001387">
    <property type="entry name" value="Cro/C1-type_HTH"/>
</dbReference>
<name>A0A934TDK7_9RHOB</name>
<accession>A0A934TDK7</accession>
<dbReference type="InterPro" id="IPR010982">
    <property type="entry name" value="Lambda_DNA-bd_dom_sf"/>
</dbReference>
<dbReference type="SUPFAM" id="SSF47413">
    <property type="entry name" value="lambda repressor-like DNA-binding domains"/>
    <property type="match status" value="1"/>
</dbReference>
<evidence type="ECO:0000259" key="1">
    <source>
        <dbReference type="PROSITE" id="PS50943"/>
    </source>
</evidence>
<dbReference type="Pfam" id="PF01381">
    <property type="entry name" value="HTH_3"/>
    <property type="match status" value="1"/>
</dbReference>
<gene>
    <name evidence="2" type="ORF">CCR87_00190</name>
</gene>
<dbReference type="Gene3D" id="1.10.260.40">
    <property type="entry name" value="lambda repressor-like DNA-binding domains"/>
    <property type="match status" value="1"/>
</dbReference>
<dbReference type="AlphaFoldDB" id="A0A934TDK7"/>
<evidence type="ECO:0000313" key="3">
    <source>
        <dbReference type="Proteomes" id="UP000706333"/>
    </source>
</evidence>
<dbReference type="CDD" id="cd00093">
    <property type="entry name" value="HTH_XRE"/>
    <property type="match status" value="1"/>
</dbReference>
<dbReference type="RefSeq" id="WP_201155329.1">
    <property type="nucleotide sequence ID" value="NZ_NHSD01000013.1"/>
</dbReference>
<comment type="caution">
    <text evidence="2">The sequence shown here is derived from an EMBL/GenBank/DDBJ whole genome shotgun (WGS) entry which is preliminary data.</text>
</comment>
<dbReference type="GO" id="GO:0003677">
    <property type="term" value="F:DNA binding"/>
    <property type="evidence" value="ECO:0007669"/>
    <property type="project" value="InterPro"/>
</dbReference>
<sequence>MRIRTRRLVLGLSQQMLATQLGVTFQQIQKYERAINRVSASMLWNMAQALSVPISYFYDGLPQDDGEQVPGSGLMDRRASVLIRAFAALDPPKRTVLLNIARSLSEPPA</sequence>
<reference evidence="2" key="1">
    <citation type="submission" date="2017-05" db="EMBL/GenBank/DDBJ databases">
        <authorList>
            <person name="Imhoff J.F."/>
            <person name="Rahn T."/>
            <person name="Kuenzel S."/>
            <person name="Neulinger S.C."/>
        </authorList>
    </citation>
    <scope>NUCLEOTIDE SEQUENCE</scope>
    <source>
        <strain evidence="2">LMG 28126</strain>
    </source>
</reference>
<feature type="domain" description="HTH cro/C1-type" evidence="1">
    <location>
        <begin position="3"/>
        <end position="57"/>
    </location>
</feature>
<organism evidence="2 3">
    <name type="scientific">Rhodobaculum claviforme</name>
    <dbReference type="NCBI Taxonomy" id="1549854"/>
    <lineage>
        <taxon>Bacteria</taxon>
        <taxon>Pseudomonadati</taxon>
        <taxon>Pseudomonadota</taxon>
        <taxon>Alphaproteobacteria</taxon>
        <taxon>Rhodobacterales</taxon>
        <taxon>Paracoccaceae</taxon>
        <taxon>Rhodobaculum</taxon>
    </lineage>
</organism>
<dbReference type="Proteomes" id="UP000706333">
    <property type="component" value="Unassembled WGS sequence"/>
</dbReference>
<dbReference type="PROSITE" id="PS50943">
    <property type="entry name" value="HTH_CROC1"/>
    <property type="match status" value="1"/>
</dbReference>
<dbReference type="EMBL" id="NHSD01000013">
    <property type="protein sequence ID" value="MBK5925790.1"/>
    <property type="molecule type" value="Genomic_DNA"/>
</dbReference>
<evidence type="ECO:0000313" key="2">
    <source>
        <dbReference type="EMBL" id="MBK5925790.1"/>
    </source>
</evidence>